<dbReference type="Proteomes" id="UP000635142">
    <property type="component" value="Unassembled WGS sequence"/>
</dbReference>
<dbReference type="Pfam" id="PF00126">
    <property type="entry name" value="HTH_1"/>
    <property type="match status" value="1"/>
</dbReference>
<proteinExistence type="inferred from homology"/>
<dbReference type="PANTHER" id="PTHR30537:SF26">
    <property type="entry name" value="GLYCINE CLEAVAGE SYSTEM TRANSCRIPTIONAL ACTIVATOR"/>
    <property type="match status" value="1"/>
</dbReference>
<name>A0A927HCQ6_9RHOB</name>
<reference evidence="3" key="1">
    <citation type="submission" date="2020-08" db="EMBL/GenBank/DDBJ databases">
        <title>Sulfitobacter aestuariivivens sp. nov., isolated from a tidal flat.</title>
        <authorList>
            <person name="Park S."/>
            <person name="Yoon J.-H."/>
        </authorList>
    </citation>
    <scope>NUCLEOTIDE SEQUENCE</scope>
    <source>
        <strain evidence="3">TSTF-M16</strain>
    </source>
</reference>
<gene>
    <name evidence="3" type="ORF">H9Q16_02730</name>
</gene>
<evidence type="ECO:0000313" key="3">
    <source>
        <dbReference type="EMBL" id="MBD3662827.1"/>
    </source>
</evidence>
<organism evidence="3 4">
    <name type="scientific">Sulfitobacter aestuariivivens</name>
    <dbReference type="NCBI Taxonomy" id="2766981"/>
    <lineage>
        <taxon>Bacteria</taxon>
        <taxon>Pseudomonadati</taxon>
        <taxon>Pseudomonadota</taxon>
        <taxon>Alphaproteobacteria</taxon>
        <taxon>Rhodobacterales</taxon>
        <taxon>Roseobacteraceae</taxon>
        <taxon>Sulfitobacter</taxon>
    </lineage>
</organism>
<dbReference type="InterPro" id="IPR036388">
    <property type="entry name" value="WH-like_DNA-bd_sf"/>
</dbReference>
<dbReference type="GO" id="GO:0003700">
    <property type="term" value="F:DNA-binding transcription factor activity"/>
    <property type="evidence" value="ECO:0007669"/>
    <property type="project" value="InterPro"/>
</dbReference>
<dbReference type="Gene3D" id="1.10.10.10">
    <property type="entry name" value="Winged helix-like DNA-binding domain superfamily/Winged helix DNA-binding domain"/>
    <property type="match status" value="1"/>
</dbReference>
<dbReference type="GO" id="GO:0006351">
    <property type="term" value="P:DNA-templated transcription"/>
    <property type="evidence" value="ECO:0007669"/>
    <property type="project" value="TreeGrafter"/>
</dbReference>
<evidence type="ECO:0000313" key="4">
    <source>
        <dbReference type="Proteomes" id="UP000635142"/>
    </source>
</evidence>
<evidence type="ECO:0000259" key="2">
    <source>
        <dbReference type="PROSITE" id="PS50931"/>
    </source>
</evidence>
<dbReference type="InterPro" id="IPR036390">
    <property type="entry name" value="WH_DNA-bd_sf"/>
</dbReference>
<dbReference type="RefSeq" id="WP_191073827.1">
    <property type="nucleotide sequence ID" value="NZ_JACTAG010000001.1"/>
</dbReference>
<dbReference type="InterPro" id="IPR058163">
    <property type="entry name" value="LysR-type_TF_proteobact-type"/>
</dbReference>
<dbReference type="PANTHER" id="PTHR30537">
    <property type="entry name" value="HTH-TYPE TRANSCRIPTIONAL REGULATOR"/>
    <property type="match status" value="1"/>
</dbReference>
<dbReference type="GO" id="GO:0043565">
    <property type="term" value="F:sequence-specific DNA binding"/>
    <property type="evidence" value="ECO:0007669"/>
    <property type="project" value="TreeGrafter"/>
</dbReference>
<dbReference type="AlphaFoldDB" id="A0A927HCQ6"/>
<accession>A0A927HCQ6</accession>
<sequence length="337" mass="37521">MSRTTHLNSLQALEMAIREGSLQAAAVRLGITPAAVGQRIRTLERFLDTDLILRGRSGLQPTPALQAALEDLRAAFAALDRVSDSLDFQRTAEIHIVADPDWCDLWLTPRLVAFRSAHPNILFNVNGEGDVPIRLGSADVTIDRDPHGRAQGGEILYHEVFLPVGSPENAGRISNPFLTKENDGTPRYLPVGTLHKGDQVWRHSQEGSLEGFPLLHISPRPDAPDTPTWRDWLGTYPYERTAPDRGVKYALVRNALDGVKSDAGLLVCGLSCLLDGLTQGTLRLPFPAHESLKAQHPYRFTVRREISARPQVTRFIDWLTEEAARTRTQMDMALERY</sequence>
<dbReference type="SUPFAM" id="SSF46785">
    <property type="entry name" value="Winged helix' DNA-binding domain"/>
    <property type="match status" value="1"/>
</dbReference>
<comment type="caution">
    <text evidence="3">The sequence shown here is derived from an EMBL/GenBank/DDBJ whole genome shotgun (WGS) entry which is preliminary data.</text>
</comment>
<dbReference type="Gene3D" id="3.40.190.10">
    <property type="entry name" value="Periplasmic binding protein-like II"/>
    <property type="match status" value="2"/>
</dbReference>
<feature type="domain" description="HTH lysR-type" evidence="2">
    <location>
        <begin position="7"/>
        <end position="62"/>
    </location>
</feature>
<dbReference type="PROSITE" id="PS50931">
    <property type="entry name" value="HTH_LYSR"/>
    <property type="match status" value="1"/>
</dbReference>
<protein>
    <submittedName>
        <fullName evidence="3">LysR family transcriptional regulator</fullName>
    </submittedName>
</protein>
<dbReference type="InterPro" id="IPR000847">
    <property type="entry name" value="LysR_HTH_N"/>
</dbReference>
<dbReference type="EMBL" id="JACTAG010000001">
    <property type="protein sequence ID" value="MBD3662827.1"/>
    <property type="molecule type" value="Genomic_DNA"/>
</dbReference>
<comment type="similarity">
    <text evidence="1">Belongs to the LysR transcriptional regulatory family.</text>
</comment>
<dbReference type="SUPFAM" id="SSF53850">
    <property type="entry name" value="Periplasmic binding protein-like II"/>
    <property type="match status" value="1"/>
</dbReference>
<keyword evidence="4" id="KW-1185">Reference proteome</keyword>
<evidence type="ECO:0000256" key="1">
    <source>
        <dbReference type="ARBA" id="ARBA00009437"/>
    </source>
</evidence>